<feature type="compositionally biased region" description="Polar residues" evidence="8">
    <location>
        <begin position="123"/>
        <end position="137"/>
    </location>
</feature>
<dbReference type="SUPFAM" id="SSF53474">
    <property type="entry name" value="alpha/beta-Hydrolases"/>
    <property type="match status" value="1"/>
</dbReference>
<feature type="compositionally biased region" description="Basic and acidic residues" evidence="8">
    <location>
        <begin position="416"/>
        <end position="427"/>
    </location>
</feature>
<dbReference type="Gene3D" id="3.40.50.1820">
    <property type="entry name" value="alpha/beta hydrolase"/>
    <property type="match status" value="1"/>
</dbReference>
<comment type="subcellular location">
    <subcellularLocation>
        <location evidence="3">Late endosome membrane</location>
        <topology evidence="3">Single-pass type II membrane protein</topology>
    </subcellularLocation>
    <subcellularLocation>
        <location evidence="4">Lysosome membrane</location>
        <topology evidence="4">Single-pass type II membrane protein</topology>
    </subcellularLocation>
    <subcellularLocation>
        <location evidence="5">Mitochondrion membrane</location>
        <topology evidence="5">Single-pass type II membrane protein</topology>
    </subcellularLocation>
</comment>
<dbReference type="PRINTS" id="PR00111">
    <property type="entry name" value="ABHYDROLASE"/>
</dbReference>
<dbReference type="PANTHER" id="PTHR43798">
    <property type="entry name" value="MONOACYLGLYCEROL LIPASE"/>
    <property type="match status" value="1"/>
</dbReference>
<evidence type="ECO:0000256" key="8">
    <source>
        <dbReference type="SAM" id="MobiDB-lite"/>
    </source>
</evidence>
<feature type="domain" description="AB hydrolase-1" evidence="9">
    <location>
        <begin position="170"/>
        <end position="273"/>
    </location>
</feature>
<feature type="region of interest" description="Disordered" evidence="8">
    <location>
        <begin position="108"/>
        <end position="137"/>
    </location>
</feature>
<feature type="region of interest" description="Disordered" evidence="8">
    <location>
        <begin position="61"/>
        <end position="83"/>
    </location>
</feature>
<dbReference type="InterPro" id="IPR050266">
    <property type="entry name" value="AB_hydrolase_sf"/>
</dbReference>
<evidence type="ECO:0000256" key="5">
    <source>
        <dbReference type="ARBA" id="ARBA00046308"/>
    </source>
</evidence>
<dbReference type="InterPro" id="IPR000073">
    <property type="entry name" value="AB_hydrolase_1"/>
</dbReference>
<evidence type="ECO:0000313" key="10">
    <source>
        <dbReference type="EMBL" id="KAJ8029468.1"/>
    </source>
</evidence>
<evidence type="ECO:0000313" key="11">
    <source>
        <dbReference type="Proteomes" id="UP001152320"/>
    </source>
</evidence>
<dbReference type="PRINTS" id="PR00412">
    <property type="entry name" value="EPOXHYDRLASE"/>
</dbReference>
<accession>A0A9Q1BMT5</accession>
<dbReference type="GO" id="GO:0031966">
    <property type="term" value="C:mitochondrial membrane"/>
    <property type="evidence" value="ECO:0007669"/>
    <property type="project" value="UniProtKB-SubCell"/>
</dbReference>
<evidence type="ECO:0000256" key="6">
    <source>
        <dbReference type="ARBA" id="ARBA00047662"/>
    </source>
</evidence>
<evidence type="ECO:0000256" key="2">
    <source>
        <dbReference type="ARBA" id="ARBA00013254"/>
    </source>
</evidence>
<evidence type="ECO:0000256" key="1">
    <source>
        <dbReference type="ARBA" id="ARBA00001613"/>
    </source>
</evidence>
<organism evidence="10 11">
    <name type="scientific">Holothuria leucospilota</name>
    <name type="common">Black long sea cucumber</name>
    <name type="synonym">Mertensiothuria leucospilota</name>
    <dbReference type="NCBI Taxonomy" id="206669"/>
    <lineage>
        <taxon>Eukaryota</taxon>
        <taxon>Metazoa</taxon>
        <taxon>Echinodermata</taxon>
        <taxon>Eleutherozoa</taxon>
        <taxon>Echinozoa</taxon>
        <taxon>Holothuroidea</taxon>
        <taxon>Aspidochirotacea</taxon>
        <taxon>Aspidochirotida</taxon>
        <taxon>Holothuriidae</taxon>
        <taxon>Holothuria</taxon>
    </lineage>
</organism>
<evidence type="ECO:0000256" key="3">
    <source>
        <dbReference type="ARBA" id="ARBA00037797"/>
    </source>
</evidence>
<dbReference type="Pfam" id="PF00561">
    <property type="entry name" value="Abhydrolase_1"/>
    <property type="match status" value="1"/>
</dbReference>
<keyword evidence="11" id="KW-1185">Reference proteome</keyword>
<dbReference type="Proteomes" id="UP001152320">
    <property type="component" value="Chromosome 14"/>
</dbReference>
<sequence length="454" mass="50532">MTTQSQESHHSFFYRRNRVSPGENVPLLTKIRPGRWLHIQHLPPAVGCATSLASKILDIENAPSDKGSKSNDEPVDGDITSADMTKVELEEKNREKIHTVTFSHIQDNDGVATGSSSVTSGSPQVNRSDSKFSVTSHYSSIPTNSARRKLHHQDSSNSLVSVFDRDGGTVIFFIHGVGGSSSLWYYQMQYFQEQGFEIVAPDLFGHGFSDAPRKESAYSFYELAEDTLAIFDKYSKKRNILIGHSYGASFCTIIARERERKVTKMVLLSGGGPLPLEPQTCNIFCLPSCVLACLKPLLTDAFLRQAFHKPLPRVPSSDFSAFNVPSYVLRGTMQGQYWPEGGQDYHAAVSVAVLLIYGLRDEFVSLDETEWMHETIYASSLETVDAGHMVMLECPDRINHLIHQFIMKDMIIKPKRSSDNQRKEEGPKGPPTPAPTRKKTMPNLMPGGLSMSVL</sequence>
<dbReference type="InterPro" id="IPR000639">
    <property type="entry name" value="Epox_hydrolase-like"/>
</dbReference>
<comment type="catalytic activity">
    <reaction evidence="6">
        <text>1-dodecanoylglycerol + H2O = dodecanoate + glycerol + H(+)</text>
        <dbReference type="Rhea" id="RHEA:44316"/>
        <dbReference type="ChEBI" id="CHEBI:15377"/>
        <dbReference type="ChEBI" id="CHEBI:15378"/>
        <dbReference type="ChEBI" id="CHEBI:17754"/>
        <dbReference type="ChEBI" id="CHEBI:18262"/>
        <dbReference type="ChEBI" id="CHEBI:75539"/>
    </reaction>
</comment>
<protein>
    <recommendedName>
        <fullName evidence="2">acylglycerol lipase</fullName>
        <ecNumber evidence="2">3.1.1.23</ecNumber>
    </recommendedName>
</protein>
<dbReference type="GO" id="GO:0046464">
    <property type="term" value="P:acylglycerol catabolic process"/>
    <property type="evidence" value="ECO:0007669"/>
    <property type="project" value="TreeGrafter"/>
</dbReference>
<dbReference type="GO" id="GO:0005765">
    <property type="term" value="C:lysosomal membrane"/>
    <property type="evidence" value="ECO:0007669"/>
    <property type="project" value="UniProtKB-SubCell"/>
</dbReference>
<dbReference type="GO" id="GO:0031902">
    <property type="term" value="C:late endosome membrane"/>
    <property type="evidence" value="ECO:0007669"/>
    <property type="project" value="UniProtKB-SubCell"/>
</dbReference>
<dbReference type="GO" id="GO:0047372">
    <property type="term" value="F:monoacylglycerol lipase activity"/>
    <property type="evidence" value="ECO:0007669"/>
    <property type="project" value="UniProtKB-EC"/>
</dbReference>
<proteinExistence type="predicted"/>
<comment type="function">
    <text evidence="7">Lipase that preferentially hydrolysis medium-chain saturated monoacylglycerols including 2-arachidonoylglycerol. Through 2-arachidonoylglycerol degradation may regulate endocannabinoid signaling pathways. Also has a lysophosphatidyl lipase activity with a preference for lysophosphatidylglycerol among other lysophospholipids. Also able to degrade bis(monoacylglycero)phosphate (BMP) and constitutes the major enzyme for BMP catabolism. BMP, also known as lysobisphosphatidic acid, is enriched in late endosomes and lysosomes and plays a key role in the formation of intraluminal vesicles and in lipid sorting.</text>
</comment>
<evidence type="ECO:0000256" key="7">
    <source>
        <dbReference type="ARBA" id="ARBA00049568"/>
    </source>
</evidence>
<dbReference type="InterPro" id="IPR029058">
    <property type="entry name" value="AB_hydrolase_fold"/>
</dbReference>
<comment type="caution">
    <text evidence="10">The sequence shown here is derived from an EMBL/GenBank/DDBJ whole genome shotgun (WGS) entry which is preliminary data.</text>
</comment>
<evidence type="ECO:0000259" key="9">
    <source>
        <dbReference type="Pfam" id="PF00561"/>
    </source>
</evidence>
<dbReference type="EMBL" id="JAIZAY010000014">
    <property type="protein sequence ID" value="KAJ8029468.1"/>
    <property type="molecule type" value="Genomic_DNA"/>
</dbReference>
<reference evidence="10" key="1">
    <citation type="submission" date="2021-10" db="EMBL/GenBank/DDBJ databases">
        <title>Tropical sea cucumber genome reveals ecological adaptation and Cuvierian tubules defense mechanism.</title>
        <authorList>
            <person name="Chen T."/>
        </authorList>
    </citation>
    <scope>NUCLEOTIDE SEQUENCE</scope>
    <source>
        <strain evidence="10">Nanhai2018</strain>
        <tissue evidence="10">Muscle</tissue>
    </source>
</reference>
<comment type="catalytic activity">
    <reaction evidence="1">
        <text>Hydrolyzes glycerol monoesters of long-chain fatty acids.</text>
        <dbReference type="EC" id="3.1.1.23"/>
    </reaction>
</comment>
<dbReference type="AlphaFoldDB" id="A0A9Q1BMT5"/>
<dbReference type="PANTHER" id="PTHR43798:SF5">
    <property type="entry name" value="MONOACYLGLYCEROL LIPASE ABHD6"/>
    <property type="match status" value="1"/>
</dbReference>
<evidence type="ECO:0000256" key="4">
    <source>
        <dbReference type="ARBA" id="ARBA00037874"/>
    </source>
</evidence>
<feature type="region of interest" description="Disordered" evidence="8">
    <location>
        <begin position="416"/>
        <end position="454"/>
    </location>
</feature>
<gene>
    <name evidence="10" type="ORF">HOLleu_28868</name>
</gene>
<name>A0A9Q1BMT5_HOLLE</name>
<dbReference type="EC" id="3.1.1.23" evidence="2"/>
<dbReference type="OrthoDB" id="428974at2759"/>
<feature type="compositionally biased region" description="Low complexity" evidence="8">
    <location>
        <begin position="110"/>
        <end position="122"/>
    </location>
</feature>